<dbReference type="Proteomes" id="UP001321861">
    <property type="component" value="Chromosome"/>
</dbReference>
<dbReference type="AlphaFoldDB" id="A0AAU9DA23"/>
<keyword evidence="2" id="KW-1185">Reference proteome</keyword>
<evidence type="ECO:0000313" key="2">
    <source>
        <dbReference type="Proteomes" id="UP001321861"/>
    </source>
</evidence>
<proteinExistence type="predicted"/>
<evidence type="ECO:0000313" key="1">
    <source>
        <dbReference type="EMBL" id="BDR59225.1"/>
    </source>
</evidence>
<name>A0AAU9DA23_9LACO</name>
<organism evidence="1 2">
    <name type="scientific">Xylocopilactobacillus apicola</name>
    <dbReference type="NCBI Taxonomy" id="2932184"/>
    <lineage>
        <taxon>Bacteria</taxon>
        <taxon>Bacillati</taxon>
        <taxon>Bacillota</taxon>
        <taxon>Bacilli</taxon>
        <taxon>Lactobacillales</taxon>
        <taxon>Lactobacillaceae</taxon>
        <taxon>Xylocopilactobacillus</taxon>
    </lineage>
</organism>
<dbReference type="RefSeq" id="WP_317635031.1">
    <property type="nucleotide sequence ID" value="NZ_AP026802.1"/>
</dbReference>
<protein>
    <submittedName>
        <fullName evidence="1">Uncharacterized protein</fullName>
    </submittedName>
</protein>
<dbReference type="KEGG" id="xap:XA3_16660"/>
<gene>
    <name evidence="1" type="ORF">XA3_16660</name>
</gene>
<accession>A0AAU9DA23</accession>
<sequence length="61" mass="6825">MIKCSENFLSFYFASEVPIYAQIHNSIVADIAAQAVVNEQDGGLVHFNFEDPSICLTTNWD</sequence>
<dbReference type="EMBL" id="AP026802">
    <property type="protein sequence ID" value="BDR59225.1"/>
    <property type="molecule type" value="Genomic_DNA"/>
</dbReference>
<reference evidence="1 2" key="1">
    <citation type="journal article" date="2023" name="Microbiol. Spectr.">
        <title>Symbiosis of Carpenter Bees with Uncharacterized Lactic Acid Bacteria Showing NAD Auxotrophy.</title>
        <authorList>
            <person name="Kawasaki S."/>
            <person name="Ozawa K."/>
            <person name="Mori T."/>
            <person name="Yamamoto A."/>
            <person name="Ito M."/>
            <person name="Ohkuma M."/>
            <person name="Sakamoto M."/>
            <person name="Matsutani M."/>
        </authorList>
    </citation>
    <scope>NUCLEOTIDE SEQUENCE [LARGE SCALE GENOMIC DNA]</scope>
    <source>
        <strain evidence="1 2">XA3</strain>
    </source>
</reference>